<protein>
    <recommendedName>
        <fullName evidence="8">Tyr recombinase domain-containing protein</fullName>
    </recommendedName>
</protein>
<comment type="caution">
    <text evidence="6">The sequence shown here is derived from an EMBL/GenBank/DDBJ whole genome shotgun (WGS) entry which is preliminary data.</text>
</comment>
<dbReference type="SUPFAM" id="SSF56349">
    <property type="entry name" value="DNA breaking-rejoining enzymes"/>
    <property type="match status" value="1"/>
</dbReference>
<dbReference type="InterPro" id="IPR010998">
    <property type="entry name" value="Integrase_recombinase_N"/>
</dbReference>
<dbReference type="PANTHER" id="PTHR30629">
    <property type="entry name" value="PROPHAGE INTEGRASE"/>
    <property type="match status" value="1"/>
</dbReference>
<dbReference type="InterPro" id="IPR011010">
    <property type="entry name" value="DNA_brk_join_enz"/>
</dbReference>
<dbReference type="GO" id="GO:0006310">
    <property type="term" value="P:DNA recombination"/>
    <property type="evidence" value="ECO:0007669"/>
    <property type="project" value="UniProtKB-KW"/>
</dbReference>
<evidence type="ECO:0000256" key="1">
    <source>
        <dbReference type="ARBA" id="ARBA00008857"/>
    </source>
</evidence>
<evidence type="ECO:0000256" key="2">
    <source>
        <dbReference type="ARBA" id="ARBA00022908"/>
    </source>
</evidence>
<dbReference type="PANTHER" id="PTHR30629:SF2">
    <property type="entry name" value="PROPHAGE INTEGRASE INTS-RELATED"/>
    <property type="match status" value="1"/>
</dbReference>
<evidence type="ECO:0000256" key="4">
    <source>
        <dbReference type="ARBA" id="ARBA00023172"/>
    </source>
</evidence>
<dbReference type="InterPro" id="IPR013762">
    <property type="entry name" value="Integrase-like_cat_sf"/>
</dbReference>
<evidence type="ECO:0000256" key="3">
    <source>
        <dbReference type="ARBA" id="ARBA00023125"/>
    </source>
</evidence>
<organism evidence="6 7">
    <name type="scientific">Streptomyces showdoensis</name>
    <dbReference type="NCBI Taxonomy" id="68268"/>
    <lineage>
        <taxon>Bacteria</taxon>
        <taxon>Bacillati</taxon>
        <taxon>Actinomycetota</taxon>
        <taxon>Actinomycetes</taxon>
        <taxon>Kitasatosporales</taxon>
        <taxon>Streptomycetaceae</taxon>
        <taxon>Streptomyces</taxon>
    </lineage>
</organism>
<keyword evidence="3" id="KW-0238">DNA-binding</keyword>
<dbReference type="AlphaFoldDB" id="A0A2P2GTT0"/>
<comment type="similarity">
    <text evidence="1">Belongs to the 'phage' integrase family.</text>
</comment>
<evidence type="ECO:0008006" key="8">
    <source>
        <dbReference type="Google" id="ProtNLM"/>
    </source>
</evidence>
<reference evidence="6 7" key="1">
    <citation type="submission" date="2015-05" db="EMBL/GenBank/DDBJ databases">
        <title>Draft Genome assembly of Streptomyces showdoensis.</title>
        <authorList>
            <person name="Thapa K.K."/>
            <person name="Metsa-Ketela M."/>
        </authorList>
    </citation>
    <scope>NUCLEOTIDE SEQUENCE [LARGE SCALE GENOMIC DNA]</scope>
    <source>
        <strain evidence="6 7">ATCC 15227</strain>
    </source>
</reference>
<evidence type="ECO:0000313" key="7">
    <source>
        <dbReference type="Proteomes" id="UP000265325"/>
    </source>
</evidence>
<dbReference type="Gene3D" id="1.10.443.10">
    <property type="entry name" value="Intergrase catalytic core"/>
    <property type="match status" value="1"/>
</dbReference>
<dbReference type="Proteomes" id="UP000265325">
    <property type="component" value="Unassembled WGS sequence"/>
</dbReference>
<dbReference type="GO" id="GO:0003677">
    <property type="term" value="F:DNA binding"/>
    <property type="evidence" value="ECO:0007669"/>
    <property type="project" value="UniProtKB-KW"/>
</dbReference>
<evidence type="ECO:0000313" key="6">
    <source>
        <dbReference type="EMBL" id="KKZ74892.1"/>
    </source>
</evidence>
<keyword evidence="4" id="KW-0233">DNA recombination</keyword>
<dbReference type="Gene3D" id="1.10.150.130">
    <property type="match status" value="1"/>
</dbReference>
<proteinExistence type="inferred from homology"/>
<keyword evidence="2" id="KW-0229">DNA integration</keyword>
<evidence type="ECO:0000256" key="5">
    <source>
        <dbReference type="SAM" id="MobiDB-lite"/>
    </source>
</evidence>
<dbReference type="EMBL" id="LAQS01000006">
    <property type="protein sequence ID" value="KKZ74892.1"/>
    <property type="molecule type" value="Genomic_DNA"/>
</dbReference>
<accession>A0A2P2GTT0</accession>
<sequence length="425" mass="48629">MAYAEKVYKVRNGVKTKQFTWRACYRKPDGSKGTEPGFPTKKTAEDWGNAQEASIRAGRWVDPALMRRTFGEWAREWMATQSPRGTTSTRRWARLEAVIFPRWENTSLMQITWYDAETWANSLTIDDVSVTHALSLMSTILNGAVDAKHLLVNPLAGRRRRRTAAAKEALQAKDEAKENAYAPPEIVLQLARRAGPFDGMHILTVAFTGLRWGESIGLHRDNVLLKRSEHYDGALFECPVLRVIEEVAEYQKRLPDGSKGPLVVDLEPVKTRESKRRVDVPPFLEELLRQHLGRTKHPYIFTTRSGAFWRRGNFGRQVMKPVSGGREALGKVRGHAEREQWEPIMPGLTMRAMRHTHDTYQAQIGVKPILEHEQAGHKYPGIKGRYQHPTPEMRRERLDGLQRIYERAMEALGWEAIWPDEPPGP</sequence>
<feature type="region of interest" description="Disordered" evidence="5">
    <location>
        <begin position="29"/>
        <end position="49"/>
    </location>
</feature>
<keyword evidence="7" id="KW-1185">Reference proteome</keyword>
<name>A0A2P2GTT0_STREW</name>
<dbReference type="OrthoDB" id="4529782at2"/>
<dbReference type="InterPro" id="IPR050808">
    <property type="entry name" value="Phage_Integrase"/>
</dbReference>
<gene>
    <name evidence="6" type="ORF">VO63_05450</name>
</gene>
<dbReference type="RefSeq" id="WP_046906393.1">
    <property type="nucleotide sequence ID" value="NZ_BAAAXG010000026.1"/>
</dbReference>
<dbReference type="GO" id="GO:0015074">
    <property type="term" value="P:DNA integration"/>
    <property type="evidence" value="ECO:0007669"/>
    <property type="project" value="UniProtKB-KW"/>
</dbReference>